<name>A0A9D3YIA9_DREPO</name>
<organism evidence="1 2">
    <name type="scientific">Dreissena polymorpha</name>
    <name type="common">Zebra mussel</name>
    <name type="synonym">Mytilus polymorpha</name>
    <dbReference type="NCBI Taxonomy" id="45954"/>
    <lineage>
        <taxon>Eukaryota</taxon>
        <taxon>Metazoa</taxon>
        <taxon>Spiralia</taxon>
        <taxon>Lophotrochozoa</taxon>
        <taxon>Mollusca</taxon>
        <taxon>Bivalvia</taxon>
        <taxon>Autobranchia</taxon>
        <taxon>Heteroconchia</taxon>
        <taxon>Euheterodonta</taxon>
        <taxon>Imparidentia</taxon>
        <taxon>Neoheterodontei</taxon>
        <taxon>Myida</taxon>
        <taxon>Dreissenoidea</taxon>
        <taxon>Dreissenidae</taxon>
        <taxon>Dreissena</taxon>
    </lineage>
</organism>
<evidence type="ECO:0000313" key="1">
    <source>
        <dbReference type="EMBL" id="KAH3701227.1"/>
    </source>
</evidence>
<gene>
    <name evidence="1" type="ORF">DPMN_076210</name>
</gene>
<dbReference type="AlphaFoldDB" id="A0A9D3YIA9"/>
<reference evidence="1" key="2">
    <citation type="submission" date="2020-11" db="EMBL/GenBank/DDBJ databases">
        <authorList>
            <person name="McCartney M.A."/>
            <person name="Auch B."/>
            <person name="Kono T."/>
            <person name="Mallez S."/>
            <person name="Becker A."/>
            <person name="Gohl D.M."/>
            <person name="Silverstein K.A.T."/>
            <person name="Koren S."/>
            <person name="Bechman K.B."/>
            <person name="Herman A."/>
            <person name="Abrahante J.E."/>
            <person name="Garbe J."/>
        </authorList>
    </citation>
    <scope>NUCLEOTIDE SEQUENCE</scope>
    <source>
        <strain evidence="1">Duluth1</strain>
        <tissue evidence="1">Whole animal</tissue>
    </source>
</reference>
<dbReference type="Proteomes" id="UP000828390">
    <property type="component" value="Unassembled WGS sequence"/>
</dbReference>
<protein>
    <submittedName>
        <fullName evidence="1">Uncharacterized protein</fullName>
    </submittedName>
</protein>
<proteinExistence type="predicted"/>
<sequence length="64" mass="7233">MAENIKGISSDIRVRDEMLETVNSFKLLGVTDTGLKPEILAKVRQTIVALTKLLSEEYPIDEWN</sequence>
<dbReference type="EMBL" id="JAIWYP010000015">
    <property type="protein sequence ID" value="KAH3701227.1"/>
    <property type="molecule type" value="Genomic_DNA"/>
</dbReference>
<keyword evidence="2" id="KW-1185">Reference proteome</keyword>
<reference evidence="1" key="1">
    <citation type="journal article" date="2019" name="bioRxiv">
        <title>The Genome of the Zebra Mussel, Dreissena polymorpha: A Resource for Invasive Species Research.</title>
        <authorList>
            <person name="McCartney M.A."/>
            <person name="Auch B."/>
            <person name="Kono T."/>
            <person name="Mallez S."/>
            <person name="Zhang Y."/>
            <person name="Obille A."/>
            <person name="Becker A."/>
            <person name="Abrahante J.E."/>
            <person name="Garbe J."/>
            <person name="Badalamenti J.P."/>
            <person name="Herman A."/>
            <person name="Mangelson H."/>
            <person name="Liachko I."/>
            <person name="Sullivan S."/>
            <person name="Sone E.D."/>
            <person name="Koren S."/>
            <person name="Silverstein K.A.T."/>
            <person name="Beckman K.B."/>
            <person name="Gohl D.M."/>
        </authorList>
    </citation>
    <scope>NUCLEOTIDE SEQUENCE</scope>
    <source>
        <strain evidence="1">Duluth1</strain>
        <tissue evidence="1">Whole animal</tissue>
    </source>
</reference>
<evidence type="ECO:0000313" key="2">
    <source>
        <dbReference type="Proteomes" id="UP000828390"/>
    </source>
</evidence>
<comment type="caution">
    <text evidence="1">The sequence shown here is derived from an EMBL/GenBank/DDBJ whole genome shotgun (WGS) entry which is preliminary data.</text>
</comment>
<accession>A0A9D3YIA9</accession>